<dbReference type="AlphaFoldDB" id="A0A6G1GT24"/>
<dbReference type="Proteomes" id="UP000800041">
    <property type="component" value="Unassembled WGS sequence"/>
</dbReference>
<sequence length="65" mass="7560">DQGRRVPIFHCNRVECSVIDTDSETSIRLLDDQYRGSVRARARANKTLTQHIVDIRLDYLCLVTR</sequence>
<dbReference type="EMBL" id="ML977171">
    <property type="protein sequence ID" value="KAF1983898.1"/>
    <property type="molecule type" value="Genomic_DNA"/>
</dbReference>
<proteinExistence type="predicted"/>
<reference evidence="1" key="1">
    <citation type="journal article" date="2020" name="Stud. Mycol.">
        <title>101 Dothideomycetes genomes: a test case for predicting lifestyles and emergence of pathogens.</title>
        <authorList>
            <person name="Haridas S."/>
            <person name="Albert R."/>
            <person name="Binder M."/>
            <person name="Bloem J."/>
            <person name="Labutti K."/>
            <person name="Salamov A."/>
            <person name="Andreopoulos B."/>
            <person name="Baker S."/>
            <person name="Barry K."/>
            <person name="Bills G."/>
            <person name="Bluhm B."/>
            <person name="Cannon C."/>
            <person name="Castanera R."/>
            <person name="Culley D."/>
            <person name="Daum C."/>
            <person name="Ezra D."/>
            <person name="Gonzalez J."/>
            <person name="Henrissat B."/>
            <person name="Kuo A."/>
            <person name="Liang C."/>
            <person name="Lipzen A."/>
            <person name="Lutzoni F."/>
            <person name="Magnuson J."/>
            <person name="Mondo S."/>
            <person name="Nolan M."/>
            <person name="Ohm R."/>
            <person name="Pangilinan J."/>
            <person name="Park H.-J."/>
            <person name="Ramirez L."/>
            <person name="Alfaro M."/>
            <person name="Sun H."/>
            <person name="Tritt A."/>
            <person name="Yoshinaga Y."/>
            <person name="Zwiers L.-H."/>
            <person name="Turgeon B."/>
            <person name="Goodwin S."/>
            <person name="Spatafora J."/>
            <person name="Crous P."/>
            <person name="Grigoriev I."/>
        </authorList>
    </citation>
    <scope>NUCLEOTIDE SEQUENCE</scope>
    <source>
        <strain evidence="1">CBS 113979</strain>
    </source>
</reference>
<protein>
    <submittedName>
        <fullName evidence="1">Uncharacterized protein</fullName>
    </submittedName>
</protein>
<accession>A0A6G1GT24</accession>
<keyword evidence="2" id="KW-1185">Reference proteome</keyword>
<feature type="non-terminal residue" evidence="1">
    <location>
        <position position="1"/>
    </location>
</feature>
<evidence type="ECO:0000313" key="1">
    <source>
        <dbReference type="EMBL" id="KAF1983898.1"/>
    </source>
</evidence>
<organism evidence="1 2">
    <name type="scientific">Aulographum hederae CBS 113979</name>
    <dbReference type="NCBI Taxonomy" id="1176131"/>
    <lineage>
        <taxon>Eukaryota</taxon>
        <taxon>Fungi</taxon>
        <taxon>Dikarya</taxon>
        <taxon>Ascomycota</taxon>
        <taxon>Pezizomycotina</taxon>
        <taxon>Dothideomycetes</taxon>
        <taxon>Pleosporomycetidae</taxon>
        <taxon>Aulographales</taxon>
        <taxon>Aulographaceae</taxon>
    </lineage>
</organism>
<gene>
    <name evidence="1" type="ORF">K402DRAFT_337509</name>
</gene>
<name>A0A6G1GT24_9PEZI</name>
<evidence type="ECO:0000313" key="2">
    <source>
        <dbReference type="Proteomes" id="UP000800041"/>
    </source>
</evidence>